<organism evidence="8 9">
    <name type="scientific">Egibacter rhizosphaerae</name>
    <dbReference type="NCBI Taxonomy" id="1670831"/>
    <lineage>
        <taxon>Bacteria</taxon>
        <taxon>Bacillati</taxon>
        <taxon>Actinomycetota</taxon>
        <taxon>Nitriliruptoria</taxon>
        <taxon>Egibacterales</taxon>
        <taxon>Egibacteraceae</taxon>
        <taxon>Egibacter</taxon>
    </lineage>
</organism>
<comment type="function">
    <text evidence="5">An accessory protein needed during the final step in the assembly of 30S ribosomal subunit, possibly for assembly of the head region. Essential for efficient processing of 16S rRNA. May be needed both before and after RbfA during the maturation of 16S rRNA. It has affinity for free ribosomal 30S subunits but not for 70S ribosomes.</text>
</comment>
<dbReference type="SUPFAM" id="SSF50447">
    <property type="entry name" value="Translation proteins"/>
    <property type="match status" value="1"/>
</dbReference>
<dbReference type="HAMAP" id="MF_00014">
    <property type="entry name" value="Ribosome_mat_RimM"/>
    <property type="match status" value="1"/>
</dbReference>
<dbReference type="OrthoDB" id="5381335at2"/>
<evidence type="ECO:0000256" key="2">
    <source>
        <dbReference type="ARBA" id="ARBA00022517"/>
    </source>
</evidence>
<dbReference type="Pfam" id="PF01782">
    <property type="entry name" value="RimM"/>
    <property type="match status" value="1"/>
</dbReference>
<dbReference type="AlphaFoldDB" id="A0A411YCN7"/>
<dbReference type="InterPro" id="IPR009000">
    <property type="entry name" value="Transl_B-barrel_sf"/>
</dbReference>
<dbReference type="Proteomes" id="UP000291469">
    <property type="component" value="Chromosome"/>
</dbReference>
<evidence type="ECO:0000256" key="4">
    <source>
        <dbReference type="ARBA" id="ARBA00023186"/>
    </source>
</evidence>
<dbReference type="InterPro" id="IPR002676">
    <property type="entry name" value="RimM_N"/>
</dbReference>
<keyword evidence="1 5" id="KW-0963">Cytoplasm</keyword>
<dbReference type="GO" id="GO:0005840">
    <property type="term" value="C:ribosome"/>
    <property type="evidence" value="ECO:0007669"/>
    <property type="project" value="InterPro"/>
</dbReference>
<evidence type="ECO:0000259" key="7">
    <source>
        <dbReference type="Pfam" id="PF24986"/>
    </source>
</evidence>
<evidence type="ECO:0000256" key="5">
    <source>
        <dbReference type="HAMAP-Rule" id="MF_00014"/>
    </source>
</evidence>
<evidence type="ECO:0000313" key="9">
    <source>
        <dbReference type="Proteomes" id="UP000291469"/>
    </source>
</evidence>
<dbReference type="InterPro" id="IPR011961">
    <property type="entry name" value="RimM"/>
</dbReference>
<dbReference type="GO" id="GO:0043022">
    <property type="term" value="F:ribosome binding"/>
    <property type="evidence" value="ECO:0007669"/>
    <property type="project" value="InterPro"/>
</dbReference>
<evidence type="ECO:0000256" key="3">
    <source>
        <dbReference type="ARBA" id="ARBA00022552"/>
    </source>
</evidence>
<dbReference type="Gene3D" id="2.30.30.240">
    <property type="entry name" value="PRC-barrel domain"/>
    <property type="match status" value="1"/>
</dbReference>
<comment type="subunit">
    <text evidence="5">Binds ribosomal protein uS19.</text>
</comment>
<reference evidence="8 9" key="1">
    <citation type="submission" date="2019-01" db="EMBL/GenBank/DDBJ databases">
        <title>Egibacter rhizosphaerae EGI 80759T.</title>
        <authorList>
            <person name="Chen D.-D."/>
            <person name="Tian Y."/>
            <person name="Jiao J.-Y."/>
            <person name="Zhang X.-T."/>
            <person name="Zhang Y.-G."/>
            <person name="Zhang Y."/>
            <person name="Xiao M."/>
            <person name="Shu W.-S."/>
            <person name="Li W.-J."/>
        </authorList>
    </citation>
    <scope>NUCLEOTIDE SEQUENCE [LARGE SCALE GENOMIC DNA]</scope>
    <source>
        <strain evidence="8 9">EGI 80759</strain>
    </source>
</reference>
<dbReference type="InterPro" id="IPR056792">
    <property type="entry name" value="PRC_RimM"/>
</dbReference>
<accession>A0A411YCN7</accession>
<dbReference type="InterPro" id="IPR036976">
    <property type="entry name" value="RimM_N_sf"/>
</dbReference>
<dbReference type="EMBL" id="CP036402">
    <property type="protein sequence ID" value="QBI18969.1"/>
    <property type="molecule type" value="Genomic_DNA"/>
</dbReference>
<feature type="domain" description="RimM N-terminal" evidence="6">
    <location>
        <begin position="7"/>
        <end position="85"/>
    </location>
</feature>
<dbReference type="PANTHER" id="PTHR33692">
    <property type="entry name" value="RIBOSOME MATURATION FACTOR RIMM"/>
    <property type="match status" value="1"/>
</dbReference>
<evidence type="ECO:0000313" key="8">
    <source>
        <dbReference type="EMBL" id="QBI18969.1"/>
    </source>
</evidence>
<dbReference type="GO" id="GO:0005737">
    <property type="term" value="C:cytoplasm"/>
    <property type="evidence" value="ECO:0007669"/>
    <property type="project" value="UniProtKB-SubCell"/>
</dbReference>
<feature type="domain" description="Ribosome maturation factor RimM PRC barrel" evidence="7">
    <location>
        <begin position="96"/>
        <end position="146"/>
    </location>
</feature>
<dbReference type="Pfam" id="PF24986">
    <property type="entry name" value="PRC_RimM"/>
    <property type="match status" value="1"/>
</dbReference>
<dbReference type="PANTHER" id="PTHR33692:SF1">
    <property type="entry name" value="RIBOSOME MATURATION FACTOR RIMM"/>
    <property type="match status" value="1"/>
</dbReference>
<dbReference type="InterPro" id="IPR011033">
    <property type="entry name" value="PRC_barrel-like_sf"/>
</dbReference>
<comment type="similarity">
    <text evidence="5">Belongs to the RimM family.</text>
</comment>
<dbReference type="Gene3D" id="2.40.30.60">
    <property type="entry name" value="RimM"/>
    <property type="match status" value="1"/>
</dbReference>
<name>A0A411YCN7_9ACTN</name>
<sequence>MSGHAIVGTVGKPFGLHGEVYVLPDPDIGPTFRPGLACRLPDGASLVVADSRAHGRRTIVAFEGVTDREAAEALRGATLAVARDDIPLAEDAHWVDDVLGREVVDAAGETIGVLEGVRDGAAHDLLVIARHDGGEVLVPAVDELVDLAADPVIVQPVPGLLDPDAPERE</sequence>
<dbReference type="GO" id="GO:0042274">
    <property type="term" value="P:ribosomal small subunit biogenesis"/>
    <property type="evidence" value="ECO:0007669"/>
    <property type="project" value="UniProtKB-UniRule"/>
</dbReference>
<keyword evidence="9" id="KW-1185">Reference proteome</keyword>
<dbReference type="RefSeq" id="WP_131153966.1">
    <property type="nucleotide sequence ID" value="NZ_CP036402.1"/>
</dbReference>
<protein>
    <recommendedName>
        <fullName evidence="5">Ribosome maturation factor RimM</fullName>
    </recommendedName>
</protein>
<keyword evidence="2 5" id="KW-0690">Ribosome biogenesis</keyword>
<dbReference type="SUPFAM" id="SSF50346">
    <property type="entry name" value="PRC-barrel domain"/>
    <property type="match status" value="1"/>
</dbReference>
<dbReference type="KEGG" id="erz:ER308_05040"/>
<dbReference type="GO" id="GO:0006364">
    <property type="term" value="P:rRNA processing"/>
    <property type="evidence" value="ECO:0007669"/>
    <property type="project" value="UniProtKB-UniRule"/>
</dbReference>
<dbReference type="NCBIfam" id="TIGR02273">
    <property type="entry name" value="16S_RimM"/>
    <property type="match status" value="1"/>
</dbReference>
<keyword evidence="3 5" id="KW-0698">rRNA processing</keyword>
<evidence type="ECO:0000259" key="6">
    <source>
        <dbReference type="Pfam" id="PF01782"/>
    </source>
</evidence>
<comment type="subcellular location">
    <subcellularLocation>
        <location evidence="5">Cytoplasm</location>
    </subcellularLocation>
</comment>
<proteinExistence type="inferred from homology"/>
<comment type="domain">
    <text evidence="5">The PRC barrel domain binds ribosomal protein uS19.</text>
</comment>
<gene>
    <name evidence="5 8" type="primary">rimM</name>
    <name evidence="8" type="ORF">ER308_05040</name>
</gene>
<evidence type="ECO:0000256" key="1">
    <source>
        <dbReference type="ARBA" id="ARBA00022490"/>
    </source>
</evidence>
<keyword evidence="4 5" id="KW-0143">Chaperone</keyword>